<dbReference type="RefSeq" id="WP_350783956.1">
    <property type="nucleotide sequence ID" value="NZ_JBEPEK010000209.1"/>
</dbReference>
<protein>
    <submittedName>
        <fullName evidence="2">Helix-turn-helix transcriptional regulator</fullName>
    </submittedName>
</protein>
<sequence>MTSQPKRVRMTLPTITVLDVLANAAGEDIHGLEVCSRAHLGTGTVYPMLSRLEKAGMVAARWEDDQIWQEAADKEWRPRRRYYEITGAGMAALTQARQPKPQYRPGIAQPGSAS</sequence>
<dbReference type="EMBL" id="JBEPEK010000209">
    <property type="protein sequence ID" value="MER7182932.1"/>
    <property type="molecule type" value="Genomic_DNA"/>
</dbReference>
<organism evidence="2 3">
    <name type="scientific">Streptomyces hyaluromycini</name>
    <dbReference type="NCBI Taxonomy" id="1377993"/>
    <lineage>
        <taxon>Bacteria</taxon>
        <taxon>Bacillati</taxon>
        <taxon>Actinomycetota</taxon>
        <taxon>Actinomycetes</taxon>
        <taxon>Kitasatosporales</taxon>
        <taxon>Streptomycetaceae</taxon>
        <taxon>Streptomyces</taxon>
    </lineage>
</organism>
<dbReference type="InterPro" id="IPR036388">
    <property type="entry name" value="WH-like_DNA-bd_sf"/>
</dbReference>
<evidence type="ECO:0000259" key="1">
    <source>
        <dbReference type="Pfam" id="PF03551"/>
    </source>
</evidence>
<dbReference type="InterPro" id="IPR036390">
    <property type="entry name" value="WH_DNA-bd_sf"/>
</dbReference>
<gene>
    <name evidence="2" type="ORF">ABT404_26260</name>
</gene>
<keyword evidence="3" id="KW-1185">Reference proteome</keyword>
<accession>A0ABV1X1P8</accession>
<feature type="domain" description="Transcription regulator PadR N-terminal" evidence="1">
    <location>
        <begin position="39"/>
        <end position="94"/>
    </location>
</feature>
<dbReference type="Pfam" id="PF03551">
    <property type="entry name" value="PadR"/>
    <property type="match status" value="1"/>
</dbReference>
<dbReference type="Proteomes" id="UP001474181">
    <property type="component" value="Unassembled WGS sequence"/>
</dbReference>
<evidence type="ECO:0000313" key="3">
    <source>
        <dbReference type="Proteomes" id="UP001474181"/>
    </source>
</evidence>
<comment type="caution">
    <text evidence="2">The sequence shown here is derived from an EMBL/GenBank/DDBJ whole genome shotgun (WGS) entry which is preliminary data.</text>
</comment>
<reference evidence="2 3" key="1">
    <citation type="submission" date="2024-06" db="EMBL/GenBank/DDBJ databases">
        <title>The Natural Products Discovery Center: Release of the First 8490 Sequenced Strains for Exploring Actinobacteria Biosynthetic Diversity.</title>
        <authorList>
            <person name="Kalkreuter E."/>
            <person name="Kautsar S.A."/>
            <person name="Yang D."/>
            <person name="Bader C.D."/>
            <person name="Teijaro C.N."/>
            <person name="Fluegel L."/>
            <person name="Davis C.M."/>
            <person name="Simpson J.R."/>
            <person name="Lauterbach L."/>
            <person name="Steele A.D."/>
            <person name="Gui C."/>
            <person name="Meng S."/>
            <person name="Li G."/>
            <person name="Viehrig K."/>
            <person name="Ye F."/>
            <person name="Su P."/>
            <person name="Kiefer A.F."/>
            <person name="Nichols A."/>
            <person name="Cepeda A.J."/>
            <person name="Yan W."/>
            <person name="Fan B."/>
            <person name="Jiang Y."/>
            <person name="Adhikari A."/>
            <person name="Zheng C.-J."/>
            <person name="Schuster L."/>
            <person name="Cowan T.M."/>
            <person name="Smanski M.J."/>
            <person name="Chevrette M.G."/>
            <person name="De Carvalho L.P.S."/>
            <person name="Shen B."/>
        </authorList>
    </citation>
    <scope>NUCLEOTIDE SEQUENCE [LARGE SCALE GENOMIC DNA]</scope>
    <source>
        <strain evidence="2 3">NPDC000234</strain>
    </source>
</reference>
<evidence type="ECO:0000313" key="2">
    <source>
        <dbReference type="EMBL" id="MER7182932.1"/>
    </source>
</evidence>
<dbReference type="SUPFAM" id="SSF46785">
    <property type="entry name" value="Winged helix' DNA-binding domain"/>
    <property type="match status" value="1"/>
</dbReference>
<dbReference type="InterPro" id="IPR005149">
    <property type="entry name" value="Tscrpt_reg_PadR_N"/>
</dbReference>
<dbReference type="Gene3D" id="1.10.10.10">
    <property type="entry name" value="Winged helix-like DNA-binding domain superfamily/Winged helix DNA-binding domain"/>
    <property type="match status" value="1"/>
</dbReference>
<proteinExistence type="predicted"/>
<name>A0ABV1X1P8_9ACTN</name>